<gene>
    <name evidence="6" type="ORF">BGZ65_007681</name>
</gene>
<dbReference type="Pfam" id="PF04140">
    <property type="entry name" value="ICMT"/>
    <property type="match status" value="1"/>
</dbReference>
<keyword evidence="2 5" id="KW-0812">Transmembrane</keyword>
<evidence type="ECO:0000256" key="4">
    <source>
        <dbReference type="ARBA" id="ARBA00023136"/>
    </source>
</evidence>
<keyword evidence="5" id="KW-0808">Transferase</keyword>
<dbReference type="InterPro" id="IPR007269">
    <property type="entry name" value="ICMT_MeTrfase"/>
</dbReference>
<evidence type="ECO:0000256" key="5">
    <source>
        <dbReference type="RuleBase" id="RU362022"/>
    </source>
</evidence>
<dbReference type="EC" id="2.1.1.100" evidence="5"/>
<keyword evidence="3 5" id="KW-1133">Transmembrane helix</keyword>
<dbReference type="OrthoDB" id="422086at2759"/>
<organism evidence="6 7">
    <name type="scientific">Modicella reniformis</name>
    <dbReference type="NCBI Taxonomy" id="1440133"/>
    <lineage>
        <taxon>Eukaryota</taxon>
        <taxon>Fungi</taxon>
        <taxon>Fungi incertae sedis</taxon>
        <taxon>Mucoromycota</taxon>
        <taxon>Mortierellomycotina</taxon>
        <taxon>Mortierellomycetes</taxon>
        <taxon>Mortierellales</taxon>
        <taxon>Mortierellaceae</taxon>
        <taxon>Modicella</taxon>
    </lineage>
</organism>
<proteinExistence type="inferred from homology"/>
<evidence type="ECO:0000313" key="6">
    <source>
        <dbReference type="EMBL" id="KAF9925542.1"/>
    </source>
</evidence>
<keyword evidence="5" id="KW-0489">Methyltransferase</keyword>
<feature type="transmembrane region" description="Helical" evidence="5">
    <location>
        <begin position="133"/>
        <end position="153"/>
    </location>
</feature>
<feature type="transmembrane region" description="Helical" evidence="5">
    <location>
        <begin position="47"/>
        <end position="66"/>
    </location>
</feature>
<dbReference type="GO" id="GO:0032259">
    <property type="term" value="P:methylation"/>
    <property type="evidence" value="ECO:0007669"/>
    <property type="project" value="UniProtKB-KW"/>
</dbReference>
<accession>A0A9P6IJ95</accession>
<name>A0A9P6IJ95_9FUNG</name>
<dbReference type="Proteomes" id="UP000749646">
    <property type="component" value="Unassembled WGS sequence"/>
</dbReference>
<evidence type="ECO:0000313" key="7">
    <source>
        <dbReference type="Proteomes" id="UP000749646"/>
    </source>
</evidence>
<comment type="catalytic activity">
    <reaction evidence="5">
        <text>[protein]-C-terminal S-[(2E,6E)-farnesyl]-L-cysteine + S-adenosyl-L-methionine = [protein]-C-terminal S-[(2E,6E)-farnesyl]-L-cysteine methyl ester + S-adenosyl-L-homocysteine</text>
        <dbReference type="Rhea" id="RHEA:21672"/>
        <dbReference type="Rhea" id="RHEA-COMP:12125"/>
        <dbReference type="Rhea" id="RHEA-COMP:12126"/>
        <dbReference type="ChEBI" id="CHEBI:57856"/>
        <dbReference type="ChEBI" id="CHEBI:59789"/>
        <dbReference type="ChEBI" id="CHEBI:90510"/>
        <dbReference type="ChEBI" id="CHEBI:90511"/>
        <dbReference type="EC" id="2.1.1.100"/>
    </reaction>
</comment>
<keyword evidence="5" id="KW-0949">S-adenosyl-L-methionine</keyword>
<dbReference type="PANTHER" id="PTHR12714">
    <property type="entry name" value="PROTEIN-S ISOPRENYLCYSTEINE O-METHYLTRANSFERASE"/>
    <property type="match status" value="1"/>
</dbReference>
<protein>
    <recommendedName>
        <fullName evidence="5">Protein-S-isoprenylcysteine O-methyltransferase</fullName>
        <ecNumber evidence="5">2.1.1.100</ecNumber>
    </recommendedName>
</protein>
<sequence>MLAKALCISVATLSHALMIRPPKSSRSAQKTKTDKIKSEDSLLAKPFYPYFLMGATLFQGALYLFFMAQSSGRTDREIQQLKELRNWHIVATLLSVGACALRKWSFTTLDRFFTYQLTIRSGHRLVQTGPYKYLLHPSYTGLVGCCISVWTLLWHQGLFDVLSAFLSHIAIPLSVPHHHAMMTKTGYAFGISGGIWVAMLMTSIIMTQFITRIKEEEVMLKEHFGTEWDQHASKRWRLIPFVY</sequence>
<keyword evidence="5" id="KW-0256">Endoplasmic reticulum</keyword>
<dbReference type="AlphaFoldDB" id="A0A9P6IJ95"/>
<comment type="caution">
    <text evidence="6">The sequence shown here is derived from an EMBL/GenBank/DDBJ whole genome shotgun (WGS) entry which is preliminary data.</text>
</comment>
<dbReference type="GO" id="GO:0005789">
    <property type="term" value="C:endoplasmic reticulum membrane"/>
    <property type="evidence" value="ECO:0007669"/>
    <property type="project" value="UniProtKB-SubCell"/>
</dbReference>
<keyword evidence="4 5" id="KW-0472">Membrane</keyword>
<dbReference type="GO" id="GO:0004671">
    <property type="term" value="F:protein C-terminal S-isoprenylcysteine carboxyl O-methyltransferase activity"/>
    <property type="evidence" value="ECO:0007669"/>
    <property type="project" value="UniProtKB-EC"/>
</dbReference>
<feature type="transmembrane region" description="Helical" evidence="5">
    <location>
        <begin position="187"/>
        <end position="211"/>
    </location>
</feature>
<evidence type="ECO:0000256" key="2">
    <source>
        <dbReference type="ARBA" id="ARBA00022692"/>
    </source>
</evidence>
<evidence type="ECO:0000256" key="3">
    <source>
        <dbReference type="ARBA" id="ARBA00022989"/>
    </source>
</evidence>
<dbReference type="PANTHER" id="PTHR12714:SF9">
    <property type="entry name" value="PROTEIN-S-ISOPRENYLCYSTEINE O-METHYLTRANSFERASE"/>
    <property type="match status" value="1"/>
</dbReference>
<comment type="caution">
    <text evidence="5">Lacks conserved residue(s) required for the propagation of feature annotation.</text>
</comment>
<evidence type="ECO:0000256" key="1">
    <source>
        <dbReference type="ARBA" id="ARBA00004141"/>
    </source>
</evidence>
<keyword evidence="7" id="KW-1185">Reference proteome</keyword>
<reference evidence="6" key="1">
    <citation type="journal article" date="2020" name="Fungal Divers.">
        <title>Resolving the Mortierellaceae phylogeny through synthesis of multi-gene phylogenetics and phylogenomics.</title>
        <authorList>
            <person name="Vandepol N."/>
            <person name="Liber J."/>
            <person name="Desiro A."/>
            <person name="Na H."/>
            <person name="Kennedy M."/>
            <person name="Barry K."/>
            <person name="Grigoriev I.V."/>
            <person name="Miller A.N."/>
            <person name="O'Donnell K."/>
            <person name="Stajich J.E."/>
            <person name="Bonito G."/>
        </authorList>
    </citation>
    <scope>NUCLEOTIDE SEQUENCE</scope>
    <source>
        <strain evidence="6">MES-2147</strain>
    </source>
</reference>
<dbReference type="Gene3D" id="1.20.120.1630">
    <property type="match status" value="1"/>
</dbReference>
<comment type="similarity">
    <text evidence="5">Belongs to the class VI-like SAM-binding methyltransferase superfamily. Isoprenylcysteine carboxyl methyltransferase family.</text>
</comment>
<dbReference type="EMBL" id="JAAAHW010010476">
    <property type="protein sequence ID" value="KAF9925542.1"/>
    <property type="molecule type" value="Genomic_DNA"/>
</dbReference>
<comment type="subcellular location">
    <subcellularLocation>
        <location evidence="5">Endoplasmic reticulum membrane</location>
        <topology evidence="5">Multi-pass membrane protein</topology>
    </subcellularLocation>
    <subcellularLocation>
        <location evidence="1">Membrane</location>
        <topology evidence="1">Multi-pass membrane protein</topology>
    </subcellularLocation>
</comment>